<name>A0A0R2L9R7_9LACO</name>
<comment type="similarity">
    <text evidence="1">Belongs to the CinA family.</text>
</comment>
<dbReference type="SUPFAM" id="SSF53218">
    <property type="entry name" value="Molybdenum cofactor biosynthesis proteins"/>
    <property type="match status" value="1"/>
</dbReference>
<organism evidence="5 6">
    <name type="scientific">Furfurilactobacillus siliginis</name>
    <dbReference type="NCBI Taxonomy" id="348151"/>
    <lineage>
        <taxon>Bacteria</taxon>
        <taxon>Bacillati</taxon>
        <taxon>Bacillota</taxon>
        <taxon>Bacilli</taxon>
        <taxon>Lactobacillales</taxon>
        <taxon>Lactobacillaceae</taxon>
        <taxon>Furfurilactobacillus</taxon>
    </lineage>
</organism>
<reference evidence="5 6" key="1">
    <citation type="journal article" date="2015" name="Genome Announc.">
        <title>Expanding the biotechnology potential of lactobacilli through comparative genomics of 213 strains and associated genera.</title>
        <authorList>
            <person name="Sun Z."/>
            <person name="Harris H.M."/>
            <person name="McCann A."/>
            <person name="Guo C."/>
            <person name="Argimon S."/>
            <person name="Zhang W."/>
            <person name="Yang X."/>
            <person name="Jeffery I.B."/>
            <person name="Cooney J.C."/>
            <person name="Kagawa T.F."/>
            <person name="Liu W."/>
            <person name="Song Y."/>
            <person name="Salvetti E."/>
            <person name="Wrobel A."/>
            <person name="Rasinkangas P."/>
            <person name="Parkhill J."/>
            <person name="Rea M.C."/>
            <person name="O'Sullivan O."/>
            <person name="Ritari J."/>
            <person name="Douillard F.P."/>
            <person name="Paul Ross R."/>
            <person name="Yang R."/>
            <person name="Briner A.E."/>
            <person name="Felis G.E."/>
            <person name="de Vos W.M."/>
            <person name="Barrangou R."/>
            <person name="Klaenhammer T.R."/>
            <person name="Caufield P.W."/>
            <person name="Cui Y."/>
            <person name="Zhang H."/>
            <person name="O'Toole P.W."/>
        </authorList>
    </citation>
    <scope>NUCLEOTIDE SEQUENCE [LARGE SCALE GENOMIC DNA]</scope>
    <source>
        <strain evidence="5 6">DSM 22696</strain>
    </source>
</reference>
<dbReference type="NCBIfam" id="TIGR00200">
    <property type="entry name" value="cinA_nterm"/>
    <property type="match status" value="1"/>
</dbReference>
<dbReference type="SUPFAM" id="SSF142433">
    <property type="entry name" value="CinA-like"/>
    <property type="match status" value="1"/>
</dbReference>
<evidence type="ECO:0000256" key="1">
    <source>
        <dbReference type="HAMAP-Rule" id="MF_00226"/>
    </source>
</evidence>
<dbReference type="Pfam" id="PF00994">
    <property type="entry name" value="MoCF_biosynth"/>
    <property type="match status" value="1"/>
</dbReference>
<dbReference type="RefSeq" id="WP_057810627.1">
    <property type="nucleotide sequence ID" value="NZ_BJUD01000006.1"/>
</dbReference>
<dbReference type="HAMAP" id="MF_00226_B">
    <property type="entry name" value="CinA_B"/>
    <property type="match status" value="1"/>
</dbReference>
<dbReference type="InterPro" id="IPR036425">
    <property type="entry name" value="MoaB/Mog-like_dom_sf"/>
</dbReference>
<keyword evidence="6" id="KW-1185">Reference proteome</keyword>
<dbReference type="Proteomes" id="UP000051139">
    <property type="component" value="Unassembled WGS sequence"/>
</dbReference>
<dbReference type="AlphaFoldDB" id="A0A0R2L9R7"/>
<dbReference type="InterPro" id="IPR041424">
    <property type="entry name" value="CinA_KH"/>
</dbReference>
<evidence type="ECO:0000313" key="4">
    <source>
        <dbReference type="EMBL" id="GEK28236.1"/>
    </source>
</evidence>
<feature type="domain" description="MoaB/Mog" evidence="3">
    <location>
        <begin position="4"/>
        <end position="171"/>
    </location>
</feature>
<dbReference type="InterPro" id="IPR036653">
    <property type="entry name" value="CinA-like_C"/>
</dbReference>
<dbReference type="PANTHER" id="PTHR13939">
    <property type="entry name" value="NICOTINAMIDE-NUCLEOTIDE AMIDOHYDROLASE PNCC"/>
    <property type="match status" value="1"/>
</dbReference>
<dbReference type="EMBL" id="JQCB01000008">
    <property type="protein sequence ID" value="KRN95463.1"/>
    <property type="molecule type" value="Genomic_DNA"/>
</dbReference>
<dbReference type="EMBL" id="BJUD01000006">
    <property type="protein sequence ID" value="GEK28236.1"/>
    <property type="molecule type" value="Genomic_DNA"/>
</dbReference>
<reference evidence="4 7" key="2">
    <citation type="submission" date="2019-07" db="EMBL/GenBank/DDBJ databases">
        <title>Whole genome shotgun sequence of Lactobacillus siliginis NBRC 101315.</title>
        <authorList>
            <person name="Hosoyama A."/>
            <person name="Uohara A."/>
            <person name="Ohji S."/>
            <person name="Ichikawa N."/>
        </authorList>
    </citation>
    <scope>NUCLEOTIDE SEQUENCE [LARGE SCALE GENOMIC DNA]</scope>
    <source>
        <strain evidence="4 7">NBRC 101315</strain>
    </source>
</reference>
<dbReference type="SMART" id="SM00852">
    <property type="entry name" value="MoCF_biosynth"/>
    <property type="match status" value="1"/>
</dbReference>
<keyword evidence="2" id="KW-0175">Coiled coil</keyword>
<evidence type="ECO:0000313" key="6">
    <source>
        <dbReference type="Proteomes" id="UP000051139"/>
    </source>
</evidence>
<evidence type="ECO:0000256" key="2">
    <source>
        <dbReference type="SAM" id="Coils"/>
    </source>
</evidence>
<dbReference type="PIRSF" id="PIRSF006728">
    <property type="entry name" value="CinA"/>
    <property type="match status" value="1"/>
</dbReference>
<comment type="caution">
    <text evidence="5">The sequence shown here is derived from an EMBL/GenBank/DDBJ whole genome shotgun (WGS) entry which is preliminary data.</text>
</comment>
<evidence type="ECO:0000313" key="7">
    <source>
        <dbReference type="Proteomes" id="UP000321429"/>
    </source>
</evidence>
<dbReference type="InterPro" id="IPR001453">
    <property type="entry name" value="MoaB/Mog_dom"/>
</dbReference>
<dbReference type="InterPro" id="IPR008135">
    <property type="entry name" value="Competence-induced_CinA"/>
</dbReference>
<dbReference type="Proteomes" id="UP000321429">
    <property type="component" value="Unassembled WGS sequence"/>
</dbReference>
<dbReference type="PANTHER" id="PTHR13939:SF0">
    <property type="entry name" value="NMN AMIDOHYDROLASE-LIKE PROTEIN YFAY"/>
    <property type="match status" value="1"/>
</dbReference>
<dbReference type="Gene3D" id="3.40.980.10">
    <property type="entry name" value="MoaB/Mog-like domain"/>
    <property type="match status" value="1"/>
</dbReference>
<dbReference type="NCBIfam" id="TIGR00199">
    <property type="entry name" value="PncC_domain"/>
    <property type="match status" value="1"/>
</dbReference>
<dbReference type="STRING" id="348151.IV55_GL001923"/>
<dbReference type="NCBIfam" id="TIGR00177">
    <property type="entry name" value="molyb_syn"/>
    <property type="match status" value="1"/>
</dbReference>
<accession>A0A0R2L9R7</accession>
<gene>
    <name evidence="1 4" type="primary">cinA</name>
    <name evidence="5" type="ORF">IV55_GL001923</name>
    <name evidence="4" type="ORF">LSI01_05470</name>
</gene>
<dbReference type="InterPro" id="IPR050101">
    <property type="entry name" value="CinA"/>
</dbReference>
<sequence length="419" mass="45157">MQAEIIAVGTEILLGQIDNTNASYVARGLAALGINVFHQQVVGDNPVRLEAALREAEERADLVVVMGGLGPTKDDLTKQVVAKHLQRELVLDEVAMQNITTHYQNSGRSIGNNDRLQALYIAGAQVLANHNGMAVGDFIHQANWTDYLVLPGPPRELKLMFDTEVKPALQATYQSTAKLTSRVLRFFGIGEAALAERLETLIDQQKNPTLATYAKDGEVTLRITASTNDSNEAQRLLDQVEKQVQALVGDFFYGYGDDNSLVKVVVEKLIKHKLTITAAESLTAGLFQSTLGTVGGVSAVFPGGFVTYAASAKQALIGVPADVIKEHGVVSSETATWMAKKAQQSLHTDIAVSFTGAAGPDSLEGNPAGTVWIGLAYRGTSVQTKLCHFSDDRQMNRWRAVLTGLNMVLRAIEADETLA</sequence>
<dbReference type="Gene3D" id="3.30.70.2860">
    <property type="match status" value="1"/>
</dbReference>
<protein>
    <recommendedName>
        <fullName evidence="1">Putative competence-damage inducible protein</fullName>
    </recommendedName>
</protein>
<dbReference type="OrthoDB" id="9801454at2"/>
<evidence type="ECO:0000259" key="3">
    <source>
        <dbReference type="SMART" id="SM00852"/>
    </source>
</evidence>
<dbReference type="Pfam" id="PF02464">
    <property type="entry name" value="CinA"/>
    <property type="match status" value="1"/>
</dbReference>
<feature type="coiled-coil region" evidence="2">
    <location>
        <begin position="223"/>
        <end position="250"/>
    </location>
</feature>
<dbReference type="NCBIfam" id="NF001813">
    <property type="entry name" value="PRK00549.1"/>
    <property type="match status" value="1"/>
</dbReference>
<dbReference type="PATRIC" id="fig|348151.3.peg.1976"/>
<dbReference type="InterPro" id="IPR008136">
    <property type="entry name" value="CinA_C"/>
</dbReference>
<proteinExistence type="inferred from homology"/>
<evidence type="ECO:0000313" key="5">
    <source>
        <dbReference type="EMBL" id="KRN95463.1"/>
    </source>
</evidence>
<dbReference type="Pfam" id="PF18146">
    <property type="entry name" value="CinA_KH"/>
    <property type="match status" value="1"/>
</dbReference>
<dbReference type="Gene3D" id="3.90.950.20">
    <property type="entry name" value="CinA-like"/>
    <property type="match status" value="1"/>
</dbReference>
<dbReference type="CDD" id="cd00885">
    <property type="entry name" value="cinA"/>
    <property type="match status" value="1"/>
</dbReference>